<keyword evidence="4 7" id="KW-0812">Transmembrane</keyword>
<dbReference type="GO" id="GO:0000139">
    <property type="term" value="C:Golgi membrane"/>
    <property type="evidence" value="ECO:0007669"/>
    <property type="project" value="InterPro"/>
</dbReference>
<evidence type="ECO:0000256" key="7">
    <source>
        <dbReference type="SAM" id="Phobius"/>
    </source>
</evidence>
<evidence type="ECO:0000256" key="3">
    <source>
        <dbReference type="ARBA" id="ARBA00022597"/>
    </source>
</evidence>
<evidence type="ECO:0000256" key="4">
    <source>
        <dbReference type="ARBA" id="ARBA00022692"/>
    </source>
</evidence>
<evidence type="ECO:0000313" key="8">
    <source>
        <dbReference type="EMBL" id="CAD2205843.1"/>
    </source>
</evidence>
<dbReference type="PANTHER" id="PTHR10231">
    <property type="entry name" value="NUCLEOTIDE-SUGAR TRANSMEMBRANE TRANSPORTER"/>
    <property type="match status" value="1"/>
</dbReference>
<dbReference type="InterPro" id="IPR007271">
    <property type="entry name" value="Nuc_sug_transpt"/>
</dbReference>
<organism evidence="8 9">
    <name type="scientific">Meloidogyne enterolobii</name>
    <name type="common">Root-knot nematode worm</name>
    <name type="synonym">Meloidogyne mayaguensis</name>
    <dbReference type="NCBI Taxonomy" id="390850"/>
    <lineage>
        <taxon>Eukaryota</taxon>
        <taxon>Metazoa</taxon>
        <taxon>Ecdysozoa</taxon>
        <taxon>Nematoda</taxon>
        <taxon>Chromadorea</taxon>
        <taxon>Rhabditida</taxon>
        <taxon>Tylenchina</taxon>
        <taxon>Tylenchomorpha</taxon>
        <taxon>Tylenchoidea</taxon>
        <taxon>Meloidogynidae</taxon>
        <taxon>Meloidogyninae</taxon>
        <taxon>Meloidogyne</taxon>
    </lineage>
</organism>
<keyword evidence="3" id="KW-0813">Transport</keyword>
<reference evidence="8 9" key="1">
    <citation type="submission" date="2020-08" db="EMBL/GenBank/DDBJ databases">
        <authorList>
            <person name="Koutsovoulos G."/>
            <person name="Danchin GJ E."/>
        </authorList>
    </citation>
    <scope>NUCLEOTIDE SEQUENCE [LARGE SCALE GENOMIC DNA]</scope>
</reference>
<accession>A0A6V7Y2J9</accession>
<dbReference type="Proteomes" id="UP000580250">
    <property type="component" value="Unassembled WGS sequence"/>
</dbReference>
<evidence type="ECO:0000256" key="6">
    <source>
        <dbReference type="ARBA" id="ARBA00023136"/>
    </source>
</evidence>
<name>A0A6V7Y2J9_MELEN</name>
<dbReference type="InterPro" id="IPR037185">
    <property type="entry name" value="EmrE-like"/>
</dbReference>
<keyword evidence="3" id="KW-0762">Sugar transport</keyword>
<evidence type="ECO:0000256" key="1">
    <source>
        <dbReference type="ARBA" id="ARBA00004141"/>
    </source>
</evidence>
<dbReference type="SUPFAM" id="SSF103481">
    <property type="entry name" value="Multidrug resistance efflux transporter EmrE"/>
    <property type="match status" value="1"/>
</dbReference>
<dbReference type="Pfam" id="PF04142">
    <property type="entry name" value="Nuc_sug_transp"/>
    <property type="match status" value="1"/>
</dbReference>
<dbReference type="GO" id="GO:0015165">
    <property type="term" value="F:pyrimidine nucleotide-sugar transmembrane transporter activity"/>
    <property type="evidence" value="ECO:0007669"/>
    <property type="project" value="InterPro"/>
</dbReference>
<dbReference type="AlphaFoldDB" id="A0A6V7Y2J9"/>
<dbReference type="OrthoDB" id="408493at2759"/>
<evidence type="ECO:0000256" key="2">
    <source>
        <dbReference type="ARBA" id="ARBA00009976"/>
    </source>
</evidence>
<proteinExistence type="inferred from homology"/>
<comment type="similarity">
    <text evidence="2">Belongs to the nucleotide-sugar transporter family. SLC35A subfamily.</text>
</comment>
<comment type="caution">
    <text evidence="8">The sequence shown here is derived from an EMBL/GenBank/DDBJ whole genome shotgun (WGS) entry which is preliminary data.</text>
</comment>
<keyword evidence="6 7" id="KW-0472">Membrane</keyword>
<keyword evidence="5 7" id="KW-1133">Transmembrane helix</keyword>
<dbReference type="EMBL" id="CAJEWN010002935">
    <property type="protein sequence ID" value="CAD2205843.1"/>
    <property type="molecule type" value="Genomic_DNA"/>
</dbReference>
<evidence type="ECO:0000256" key="5">
    <source>
        <dbReference type="ARBA" id="ARBA00022989"/>
    </source>
</evidence>
<feature type="transmembrane region" description="Helical" evidence="7">
    <location>
        <begin position="24"/>
        <end position="43"/>
    </location>
</feature>
<gene>
    <name evidence="8" type="ORF">MENT_LOCUS59687</name>
</gene>
<sequence>MAVLLQALGGLVVAIVIKYADNILKAFGTSVSIVVATIASILLFSNFPSLLFIGGAVLVIGAVVLYGIFPYKKRKYLEEEEEELKQNSQKMEIIK</sequence>
<protein>
    <submittedName>
        <fullName evidence="8">Uncharacterized protein</fullName>
    </submittedName>
</protein>
<evidence type="ECO:0000313" key="9">
    <source>
        <dbReference type="Proteomes" id="UP000580250"/>
    </source>
</evidence>
<comment type="subcellular location">
    <subcellularLocation>
        <location evidence="1">Membrane</location>
        <topology evidence="1">Multi-pass membrane protein</topology>
    </subcellularLocation>
</comment>
<feature type="transmembrane region" description="Helical" evidence="7">
    <location>
        <begin position="50"/>
        <end position="69"/>
    </location>
</feature>